<dbReference type="InterPro" id="IPR012551">
    <property type="entry name" value="DUF1707_SHOCT-like"/>
</dbReference>
<reference evidence="2 3" key="1">
    <citation type="submission" date="2020-04" db="EMBL/GenBank/DDBJ databases">
        <title>MicrobeNet Type strains.</title>
        <authorList>
            <person name="Nicholson A.C."/>
        </authorList>
    </citation>
    <scope>NUCLEOTIDE SEQUENCE [LARGE SCALE GENOMIC DNA]</scope>
    <source>
        <strain evidence="2 3">DSM 45078</strain>
    </source>
</reference>
<keyword evidence="3" id="KW-1185">Reference proteome</keyword>
<dbReference type="EMBL" id="JAAXOO010000001">
    <property type="protein sequence ID" value="NKY31991.1"/>
    <property type="molecule type" value="Genomic_DNA"/>
</dbReference>
<sequence length="195" mass="21443">MTGRDPSDDLRLGDTDRLHALNVLAEHYAAGRLSTEEFYDRSGEVAVARTLEAAGEPFRGLPGGVPLENVDGRVHTVAPGSEPIPAVPAAPAEVELTTLRSRGALVESLDWLIIGATLVTFLVLQLVVDWDYAWLVWPSLIVTLSIPRVALRFSDADEEIYEELKESDAAARKKRLRKAAERIRQLESGSDSERE</sequence>
<dbReference type="Pfam" id="PF08044">
    <property type="entry name" value="DUF1707"/>
    <property type="match status" value="1"/>
</dbReference>
<accession>A0A846X741</accession>
<feature type="domain" description="DUF1707" evidence="1">
    <location>
        <begin position="10"/>
        <end position="62"/>
    </location>
</feature>
<evidence type="ECO:0000313" key="3">
    <source>
        <dbReference type="Proteomes" id="UP000565715"/>
    </source>
</evidence>
<evidence type="ECO:0000313" key="2">
    <source>
        <dbReference type="EMBL" id="NKY31991.1"/>
    </source>
</evidence>
<name>A0A846X741_9NOCA</name>
<dbReference type="Proteomes" id="UP000565715">
    <property type="component" value="Unassembled WGS sequence"/>
</dbReference>
<comment type="caution">
    <text evidence="2">The sequence shown here is derived from an EMBL/GenBank/DDBJ whole genome shotgun (WGS) entry which is preliminary data.</text>
</comment>
<organism evidence="2 3">
    <name type="scientific">Nocardia speluncae</name>
    <dbReference type="NCBI Taxonomy" id="419477"/>
    <lineage>
        <taxon>Bacteria</taxon>
        <taxon>Bacillati</taxon>
        <taxon>Actinomycetota</taxon>
        <taxon>Actinomycetes</taxon>
        <taxon>Mycobacteriales</taxon>
        <taxon>Nocardiaceae</taxon>
        <taxon>Nocardia</taxon>
    </lineage>
</organism>
<proteinExistence type="predicted"/>
<dbReference type="AlphaFoldDB" id="A0A846X741"/>
<evidence type="ECO:0000259" key="1">
    <source>
        <dbReference type="Pfam" id="PF08044"/>
    </source>
</evidence>
<protein>
    <submittedName>
        <fullName evidence="2">DUF1707 domain-containing protein</fullName>
    </submittedName>
</protein>
<gene>
    <name evidence="2" type="ORF">HGA13_02730</name>
</gene>
<dbReference type="RefSeq" id="WP_068035677.1">
    <property type="nucleotide sequence ID" value="NZ_JAAXOO010000001.1"/>
</dbReference>